<dbReference type="InterPro" id="IPR006881">
    <property type="entry name" value="RepA_C"/>
</dbReference>
<dbReference type="KEGG" id="nai:NECAME_17836"/>
<dbReference type="Pfam" id="PF04796">
    <property type="entry name" value="RepA_C"/>
    <property type="match status" value="1"/>
</dbReference>
<gene>
    <name evidence="1" type="ORF">NECAME_17836</name>
</gene>
<name>W2TIW4_NECAM</name>
<protein>
    <submittedName>
        <fullName evidence="1">Plasmid encoded RepA protein</fullName>
    </submittedName>
</protein>
<evidence type="ECO:0000313" key="2">
    <source>
        <dbReference type="Proteomes" id="UP000053676"/>
    </source>
</evidence>
<reference evidence="2" key="1">
    <citation type="journal article" date="2014" name="Nat. Genet.">
        <title>Genome of the human hookworm Necator americanus.</title>
        <authorList>
            <person name="Tang Y.T."/>
            <person name="Gao X."/>
            <person name="Rosa B.A."/>
            <person name="Abubucker S."/>
            <person name="Hallsworth-Pepin K."/>
            <person name="Martin J."/>
            <person name="Tyagi R."/>
            <person name="Heizer E."/>
            <person name="Zhang X."/>
            <person name="Bhonagiri-Palsikar V."/>
            <person name="Minx P."/>
            <person name="Warren W.C."/>
            <person name="Wang Q."/>
            <person name="Zhan B."/>
            <person name="Hotez P.J."/>
            <person name="Sternberg P.W."/>
            <person name="Dougall A."/>
            <person name="Gaze S.T."/>
            <person name="Mulvenna J."/>
            <person name="Sotillo J."/>
            <person name="Ranganathan S."/>
            <person name="Rabelo E.M."/>
            <person name="Wilson R.K."/>
            <person name="Felgner P.L."/>
            <person name="Bethony J."/>
            <person name="Hawdon J.M."/>
            <person name="Gasser R.B."/>
            <person name="Loukas A."/>
            <person name="Mitreva M."/>
        </authorList>
    </citation>
    <scope>NUCLEOTIDE SEQUENCE [LARGE SCALE GENOMIC DNA]</scope>
</reference>
<sequence>MKLISIAGEIRLDPDKSESAFMARQLVQATLPHKNPGNIPVWSRTNGGLTVSIQPGIDVKKQKVTGYPYGTIPRLLLFWITTEVVRTNNPRIELGNNLSQFMEMLGLNPRMGGKRGDVKRLQDQMRRLFHSRISFSQASKGEAWLNMQVTSKGMLWWDSKQPSQTTLWENWIQIGEDFFKAITSAPVPVDMRALKALKKSPLSLDLYAWATYTAYQTQKTGKSRSVSWEILHEQFGAEYNDVKEFSRNAWRCLLKVQTVYPELNIERLRGGINVLPSRPSITMKPSNSKKAILAVEN</sequence>
<organism evidence="1 2">
    <name type="scientific">Necator americanus</name>
    <name type="common">Human hookworm</name>
    <dbReference type="NCBI Taxonomy" id="51031"/>
    <lineage>
        <taxon>Eukaryota</taxon>
        <taxon>Metazoa</taxon>
        <taxon>Ecdysozoa</taxon>
        <taxon>Nematoda</taxon>
        <taxon>Chromadorea</taxon>
        <taxon>Rhabditida</taxon>
        <taxon>Rhabditina</taxon>
        <taxon>Rhabditomorpha</taxon>
        <taxon>Strongyloidea</taxon>
        <taxon>Ancylostomatidae</taxon>
        <taxon>Bunostominae</taxon>
        <taxon>Necator</taxon>
    </lineage>
</organism>
<accession>W2TIW4</accession>
<dbReference type="Proteomes" id="UP000053676">
    <property type="component" value="Unassembled WGS sequence"/>
</dbReference>
<dbReference type="EMBL" id="KI658631">
    <property type="protein sequence ID" value="ETN81733.1"/>
    <property type="molecule type" value="Genomic_DNA"/>
</dbReference>
<proteinExistence type="predicted"/>
<keyword evidence="2" id="KW-1185">Reference proteome</keyword>
<evidence type="ECO:0000313" key="1">
    <source>
        <dbReference type="EMBL" id="ETN81733.1"/>
    </source>
</evidence>
<dbReference type="AlphaFoldDB" id="W2TIW4"/>